<evidence type="ECO:0000256" key="2">
    <source>
        <dbReference type="ARBA" id="ARBA00004651"/>
    </source>
</evidence>
<comment type="catalytic activity">
    <reaction evidence="1 18">
        <text>a 1,2-diacyl-sn-glycero-3-phosphate + CTP + H(+) = a CDP-1,2-diacyl-sn-glycerol + diphosphate</text>
        <dbReference type="Rhea" id="RHEA:16229"/>
        <dbReference type="ChEBI" id="CHEBI:15378"/>
        <dbReference type="ChEBI" id="CHEBI:33019"/>
        <dbReference type="ChEBI" id="CHEBI:37563"/>
        <dbReference type="ChEBI" id="CHEBI:58332"/>
        <dbReference type="ChEBI" id="CHEBI:58608"/>
        <dbReference type="EC" id="2.7.7.41"/>
    </reaction>
</comment>
<dbReference type="Pfam" id="PF01148">
    <property type="entry name" value="CTP_transf_1"/>
    <property type="match status" value="1"/>
</dbReference>
<comment type="similarity">
    <text evidence="5 18">Belongs to the CDS family.</text>
</comment>
<keyword evidence="13 19" id="KW-1133">Transmembrane helix</keyword>
<keyword evidence="11 18" id="KW-0812">Transmembrane</keyword>
<evidence type="ECO:0000256" key="14">
    <source>
        <dbReference type="ARBA" id="ARBA00023098"/>
    </source>
</evidence>
<keyword evidence="16" id="KW-0594">Phospholipid biosynthesis</keyword>
<dbReference type="GO" id="GO:0005886">
    <property type="term" value="C:plasma membrane"/>
    <property type="evidence" value="ECO:0007669"/>
    <property type="project" value="UniProtKB-SubCell"/>
</dbReference>
<evidence type="ECO:0000256" key="11">
    <source>
        <dbReference type="ARBA" id="ARBA00022692"/>
    </source>
</evidence>
<dbReference type="AlphaFoldDB" id="A0A4V5LYT9"/>
<keyword evidence="10 18" id="KW-0808">Transferase</keyword>
<evidence type="ECO:0000256" key="12">
    <source>
        <dbReference type="ARBA" id="ARBA00022695"/>
    </source>
</evidence>
<feature type="transmembrane region" description="Helical" evidence="19">
    <location>
        <begin position="82"/>
        <end position="98"/>
    </location>
</feature>
<keyword evidence="9" id="KW-0444">Lipid biosynthesis</keyword>
<keyword evidence="12 18" id="KW-0548">Nucleotidyltransferase</keyword>
<comment type="subcellular location">
    <subcellularLocation>
        <location evidence="2">Cell membrane</location>
        <topology evidence="2">Multi-pass membrane protein</topology>
    </subcellularLocation>
</comment>
<dbReference type="UniPathway" id="UPA00557">
    <property type="reaction ID" value="UER00614"/>
</dbReference>
<dbReference type="EMBL" id="SUKA01000001">
    <property type="protein sequence ID" value="TJY67889.1"/>
    <property type="molecule type" value="Genomic_DNA"/>
</dbReference>
<organism evidence="20 21">
    <name type="scientific">Sphingobacterium alkalisoli</name>
    <dbReference type="NCBI Taxonomy" id="1874115"/>
    <lineage>
        <taxon>Bacteria</taxon>
        <taxon>Pseudomonadati</taxon>
        <taxon>Bacteroidota</taxon>
        <taxon>Sphingobacteriia</taxon>
        <taxon>Sphingobacteriales</taxon>
        <taxon>Sphingobacteriaceae</taxon>
        <taxon>Sphingobacterium</taxon>
    </lineage>
</organism>
<evidence type="ECO:0000256" key="13">
    <source>
        <dbReference type="ARBA" id="ARBA00022989"/>
    </source>
</evidence>
<evidence type="ECO:0000256" key="16">
    <source>
        <dbReference type="ARBA" id="ARBA00023209"/>
    </source>
</evidence>
<comment type="pathway">
    <text evidence="4">Lipid metabolism.</text>
</comment>
<evidence type="ECO:0000256" key="4">
    <source>
        <dbReference type="ARBA" id="ARBA00005189"/>
    </source>
</evidence>
<name>A0A4V5LYT9_9SPHI</name>
<dbReference type="GO" id="GO:0016024">
    <property type="term" value="P:CDP-diacylglycerol biosynthetic process"/>
    <property type="evidence" value="ECO:0007669"/>
    <property type="project" value="UniProtKB-UniPathway"/>
</dbReference>
<feature type="transmembrane region" description="Helical" evidence="19">
    <location>
        <begin position="54"/>
        <end position="76"/>
    </location>
</feature>
<keyword evidence="14" id="KW-0443">Lipid metabolism</keyword>
<sequence length="266" mass="29561">MLTRAITGFFFIAVLIGAILLGQYSFVVFFSLLGAWCLYEFYGMVKSDTVHPNVPVGLITALVLGGLVSLYCLGMIPLNEVWLFLPLFSVVFIVSLFSKRTQPFHDIAYTFLGVIYASFPFLFFLSLGFIKGGYNPYIPLGFMIILWSNDTGAYLAGRSFGKRKLFERISPNKTWEGFFGGVLLAFFVALNLAQYFGSLQKWEWATMAIIIGVFGTFGDLVESMLKRSLGVKDSGKILPGHGGLLDRFDGLLIAAPLVFIFLLLIQ</sequence>
<proteinExistence type="inferred from homology"/>
<reference evidence="20 21" key="1">
    <citation type="submission" date="2019-04" db="EMBL/GenBank/DDBJ databases">
        <title>Sphingobacterium olei sp. nov., isolated from oil-contaminated soil.</title>
        <authorList>
            <person name="Liu B."/>
        </authorList>
    </citation>
    <scope>NUCLEOTIDE SEQUENCE [LARGE SCALE GENOMIC DNA]</scope>
    <source>
        <strain evidence="20 21">Y3L14</strain>
    </source>
</reference>
<evidence type="ECO:0000256" key="9">
    <source>
        <dbReference type="ARBA" id="ARBA00022516"/>
    </source>
</evidence>
<evidence type="ECO:0000256" key="19">
    <source>
        <dbReference type="SAM" id="Phobius"/>
    </source>
</evidence>
<dbReference type="GO" id="GO:0004605">
    <property type="term" value="F:phosphatidate cytidylyltransferase activity"/>
    <property type="evidence" value="ECO:0007669"/>
    <property type="project" value="UniProtKB-EC"/>
</dbReference>
<keyword evidence="15 19" id="KW-0472">Membrane</keyword>
<evidence type="ECO:0000313" key="20">
    <source>
        <dbReference type="EMBL" id="TJY67889.1"/>
    </source>
</evidence>
<evidence type="ECO:0000313" key="21">
    <source>
        <dbReference type="Proteomes" id="UP000309872"/>
    </source>
</evidence>
<comment type="caution">
    <text evidence="20">The sequence shown here is derived from an EMBL/GenBank/DDBJ whole genome shotgun (WGS) entry which is preliminary data.</text>
</comment>
<evidence type="ECO:0000256" key="6">
    <source>
        <dbReference type="ARBA" id="ARBA00012487"/>
    </source>
</evidence>
<dbReference type="EC" id="2.7.7.41" evidence="6 18"/>
<evidence type="ECO:0000256" key="1">
    <source>
        <dbReference type="ARBA" id="ARBA00001698"/>
    </source>
</evidence>
<accession>A0A4V5LYT9</accession>
<dbReference type="PANTHER" id="PTHR46382">
    <property type="entry name" value="PHOSPHATIDATE CYTIDYLYLTRANSFERASE"/>
    <property type="match status" value="1"/>
</dbReference>
<dbReference type="PROSITE" id="PS01315">
    <property type="entry name" value="CDS"/>
    <property type="match status" value="1"/>
</dbReference>
<keyword evidence="17" id="KW-1208">Phospholipid metabolism</keyword>
<keyword evidence="21" id="KW-1185">Reference proteome</keyword>
<evidence type="ECO:0000256" key="18">
    <source>
        <dbReference type="RuleBase" id="RU003938"/>
    </source>
</evidence>
<comment type="pathway">
    <text evidence="3 18">Phospholipid metabolism; CDP-diacylglycerol biosynthesis; CDP-diacylglycerol from sn-glycerol 3-phosphate: step 3/3.</text>
</comment>
<evidence type="ECO:0000256" key="3">
    <source>
        <dbReference type="ARBA" id="ARBA00005119"/>
    </source>
</evidence>
<dbReference type="OrthoDB" id="9799199at2"/>
<evidence type="ECO:0000256" key="8">
    <source>
        <dbReference type="ARBA" id="ARBA00022475"/>
    </source>
</evidence>
<keyword evidence="8" id="KW-1003">Cell membrane</keyword>
<feature type="transmembrane region" description="Helical" evidence="19">
    <location>
        <begin position="6"/>
        <end position="33"/>
    </location>
</feature>
<protein>
    <recommendedName>
        <fullName evidence="7 18">Phosphatidate cytidylyltransferase</fullName>
        <ecNumber evidence="6 18">2.7.7.41</ecNumber>
    </recommendedName>
</protein>
<evidence type="ECO:0000256" key="7">
    <source>
        <dbReference type="ARBA" id="ARBA00019373"/>
    </source>
</evidence>
<dbReference type="PANTHER" id="PTHR46382:SF1">
    <property type="entry name" value="PHOSPHATIDATE CYTIDYLYLTRANSFERASE"/>
    <property type="match status" value="1"/>
</dbReference>
<evidence type="ECO:0000256" key="17">
    <source>
        <dbReference type="ARBA" id="ARBA00023264"/>
    </source>
</evidence>
<feature type="transmembrane region" description="Helical" evidence="19">
    <location>
        <begin position="177"/>
        <end position="196"/>
    </location>
</feature>
<feature type="transmembrane region" description="Helical" evidence="19">
    <location>
        <begin position="136"/>
        <end position="156"/>
    </location>
</feature>
<dbReference type="InterPro" id="IPR000374">
    <property type="entry name" value="PC_trans"/>
</dbReference>
<evidence type="ECO:0000256" key="5">
    <source>
        <dbReference type="ARBA" id="ARBA00010185"/>
    </source>
</evidence>
<feature type="transmembrane region" description="Helical" evidence="19">
    <location>
        <begin position="110"/>
        <end position="130"/>
    </location>
</feature>
<feature type="transmembrane region" description="Helical" evidence="19">
    <location>
        <begin position="202"/>
        <end position="223"/>
    </location>
</feature>
<dbReference type="Proteomes" id="UP000309872">
    <property type="component" value="Unassembled WGS sequence"/>
</dbReference>
<feature type="transmembrane region" description="Helical" evidence="19">
    <location>
        <begin position="244"/>
        <end position="265"/>
    </location>
</feature>
<gene>
    <name evidence="20" type="ORF">FAZ19_01090</name>
</gene>
<evidence type="ECO:0000256" key="10">
    <source>
        <dbReference type="ARBA" id="ARBA00022679"/>
    </source>
</evidence>
<evidence type="ECO:0000256" key="15">
    <source>
        <dbReference type="ARBA" id="ARBA00023136"/>
    </source>
</evidence>
<dbReference type="RefSeq" id="WP_136818756.1">
    <property type="nucleotide sequence ID" value="NZ_BMJX01000001.1"/>
</dbReference>